<feature type="transmembrane region" description="Helical" evidence="1">
    <location>
        <begin position="210"/>
        <end position="236"/>
    </location>
</feature>
<dbReference type="RefSeq" id="XP_024335385.1">
    <property type="nucleotide sequence ID" value="XM_024479725.1"/>
</dbReference>
<keyword evidence="1" id="KW-0812">Transmembrane</keyword>
<feature type="transmembrane region" description="Helical" evidence="1">
    <location>
        <begin position="62"/>
        <end position="80"/>
    </location>
</feature>
<evidence type="ECO:0000313" key="2">
    <source>
        <dbReference type="EMBL" id="OSX58591.1"/>
    </source>
</evidence>
<keyword evidence="1" id="KW-0472">Membrane</keyword>
<evidence type="ECO:0000256" key="1">
    <source>
        <dbReference type="SAM" id="Phobius"/>
    </source>
</evidence>
<feature type="transmembrane region" description="Helical" evidence="1">
    <location>
        <begin position="248"/>
        <end position="266"/>
    </location>
</feature>
<dbReference type="Proteomes" id="UP000194127">
    <property type="component" value="Unassembled WGS sequence"/>
</dbReference>
<sequence length="375" mass="42418">MSDESIPRYGKINLIGIWLQTILWAIKYATTLGYSILYVVAMWLLRHRHKDAHRWILRTSSTAIYVCLTVNMATSVRQLLECFVYMSPPDIDAYWLDGSNPMSYIKTLMYITIIWRLYWVWDRDWRFCVLPLILAIPRTVCGYLAVHYLARGTLDIYAHDSESIGLAGWSLDLAMSVYMTGMIAARLLHLSRRRAEFNLLFGIRDTKNPYIVPLITIIESGVIYTVCLVIMLGILLKHSPLTVTSTYIGAQLVGFTPLLILVRVGFGVTQGIPRNLLQGRDEAVSIHPGHMFSSAPAATVHIATEHEIATDMISLSTRDEYVLQDMKLSGNLASRSEAKASVQSLIPVFNPPWSMKGSRNALIRSESQLLDYRTD</sequence>
<gene>
    <name evidence="2" type="ORF">POSPLADRAFT_1049348</name>
</gene>
<dbReference type="EMBL" id="KZ110604">
    <property type="protein sequence ID" value="OSX58591.1"/>
    <property type="molecule type" value="Genomic_DNA"/>
</dbReference>
<proteinExistence type="predicted"/>
<feature type="transmembrane region" description="Helical" evidence="1">
    <location>
        <begin position="104"/>
        <end position="121"/>
    </location>
</feature>
<keyword evidence="3" id="KW-1185">Reference proteome</keyword>
<dbReference type="OrthoDB" id="3357408at2759"/>
<dbReference type="AlphaFoldDB" id="A0A1X6MQC7"/>
<organism evidence="2 3">
    <name type="scientific">Postia placenta MAD-698-R-SB12</name>
    <dbReference type="NCBI Taxonomy" id="670580"/>
    <lineage>
        <taxon>Eukaryota</taxon>
        <taxon>Fungi</taxon>
        <taxon>Dikarya</taxon>
        <taxon>Basidiomycota</taxon>
        <taxon>Agaricomycotina</taxon>
        <taxon>Agaricomycetes</taxon>
        <taxon>Polyporales</taxon>
        <taxon>Adustoporiaceae</taxon>
        <taxon>Rhodonia</taxon>
    </lineage>
</organism>
<evidence type="ECO:0000313" key="3">
    <source>
        <dbReference type="Proteomes" id="UP000194127"/>
    </source>
</evidence>
<dbReference type="GeneID" id="36324675"/>
<protein>
    <submittedName>
        <fullName evidence="2">Uncharacterized protein</fullName>
    </submittedName>
</protein>
<keyword evidence="1" id="KW-1133">Transmembrane helix</keyword>
<accession>A0A1X6MQC7</accession>
<name>A0A1X6MQC7_9APHY</name>
<feature type="transmembrane region" description="Helical" evidence="1">
    <location>
        <begin position="128"/>
        <end position="146"/>
    </location>
</feature>
<feature type="transmembrane region" description="Helical" evidence="1">
    <location>
        <begin position="166"/>
        <end position="189"/>
    </location>
</feature>
<reference evidence="2 3" key="1">
    <citation type="submission" date="2017-04" db="EMBL/GenBank/DDBJ databases">
        <title>Genome Sequence of the Model Brown-Rot Fungus Postia placenta SB12.</title>
        <authorList>
            <consortium name="DOE Joint Genome Institute"/>
            <person name="Gaskell J."/>
            <person name="Kersten P."/>
            <person name="Larrondo L.F."/>
            <person name="Canessa P."/>
            <person name="Martinez D."/>
            <person name="Hibbett D."/>
            <person name="Schmoll M."/>
            <person name="Kubicek C.P."/>
            <person name="Martinez A.T."/>
            <person name="Yadav J."/>
            <person name="Master E."/>
            <person name="Magnuson J.K."/>
            <person name="James T."/>
            <person name="Yaver D."/>
            <person name="Berka R."/>
            <person name="Labutti K."/>
            <person name="Lipzen A."/>
            <person name="Aerts A."/>
            <person name="Barry K."/>
            <person name="Henrissat B."/>
            <person name="Blanchette R."/>
            <person name="Grigoriev I."/>
            <person name="Cullen D."/>
        </authorList>
    </citation>
    <scope>NUCLEOTIDE SEQUENCE [LARGE SCALE GENOMIC DNA]</scope>
    <source>
        <strain evidence="2 3">MAD-698-R-SB12</strain>
    </source>
</reference>
<feature type="transmembrane region" description="Helical" evidence="1">
    <location>
        <begin position="17"/>
        <end position="41"/>
    </location>
</feature>